<keyword evidence="2" id="KW-0732">Signal</keyword>
<evidence type="ECO:0000313" key="4">
    <source>
        <dbReference type="Proteomes" id="UP000075901"/>
    </source>
</evidence>
<reference evidence="4" key="1">
    <citation type="submission" date="2013-09" db="EMBL/GenBank/DDBJ databases">
        <title>The Genome Sequence of Anopheles maculatus species B.</title>
        <authorList>
            <consortium name="The Broad Institute Genomics Platform"/>
            <person name="Neafsey D.E."/>
            <person name="Besansky N."/>
            <person name="Howell P."/>
            <person name="Walton C."/>
            <person name="Young S.K."/>
            <person name="Zeng Q."/>
            <person name="Gargeya S."/>
            <person name="Fitzgerald M."/>
            <person name="Haas B."/>
            <person name="Abouelleil A."/>
            <person name="Allen A.W."/>
            <person name="Alvarado L."/>
            <person name="Arachchi H.M."/>
            <person name="Berlin A.M."/>
            <person name="Chapman S.B."/>
            <person name="Gainer-Dewar J."/>
            <person name="Goldberg J."/>
            <person name="Griggs A."/>
            <person name="Gujja S."/>
            <person name="Hansen M."/>
            <person name="Howarth C."/>
            <person name="Imamovic A."/>
            <person name="Ireland A."/>
            <person name="Larimer J."/>
            <person name="McCowan C."/>
            <person name="Murphy C."/>
            <person name="Pearson M."/>
            <person name="Poon T.W."/>
            <person name="Priest M."/>
            <person name="Roberts A."/>
            <person name="Saif S."/>
            <person name="Shea T."/>
            <person name="Sisk P."/>
            <person name="Sykes S."/>
            <person name="Wortman J."/>
            <person name="Nusbaum C."/>
            <person name="Birren B."/>
        </authorList>
    </citation>
    <scope>NUCLEOTIDE SEQUENCE [LARGE SCALE GENOMIC DNA]</scope>
    <source>
        <strain evidence="4">maculatus3</strain>
    </source>
</reference>
<reference evidence="3" key="2">
    <citation type="submission" date="2020-05" db="UniProtKB">
        <authorList>
            <consortium name="EnsemblMetazoa"/>
        </authorList>
    </citation>
    <scope>IDENTIFICATION</scope>
    <source>
        <strain evidence="3">maculatus3</strain>
    </source>
</reference>
<feature type="compositionally biased region" description="Basic and acidic residues" evidence="1">
    <location>
        <begin position="192"/>
        <end position="207"/>
    </location>
</feature>
<dbReference type="AlphaFoldDB" id="A0A182SMN0"/>
<protein>
    <submittedName>
        <fullName evidence="3">Uncharacterized protein</fullName>
    </submittedName>
</protein>
<feature type="chain" id="PRO_5008135951" evidence="2">
    <location>
        <begin position="20"/>
        <end position="317"/>
    </location>
</feature>
<evidence type="ECO:0000256" key="2">
    <source>
        <dbReference type="SAM" id="SignalP"/>
    </source>
</evidence>
<sequence>MLTTYITLLSIGCFLLVNAGKMVYYNDRSPVAHPVETVPSSYYWPNQNILPSDEPDAMHYPTWFQLPWRPFPTLQQPVVEEELDDITVSPVVESAPPTTTDTPDETLEARHLHHEKPHKHHHHHKHKHHKHKHHHHHHDKGTKTAGTPLDGSEELQSADVGQLKMVILQLEHKLQELKLQLFGSRTLTNDPATDHHDAEDDAARFDVDPVNSDPEASEEIEHLVEELSHPSTDVSTPTAADKDEGKLLLQENDKPATELVLEHREIEPSPFDNGRSLAENVQKWFEGLDLGKIAALPLEASVESEDVSETIDKRSNV</sequence>
<feature type="region of interest" description="Disordered" evidence="1">
    <location>
        <begin position="113"/>
        <end position="153"/>
    </location>
</feature>
<feature type="signal peptide" evidence="2">
    <location>
        <begin position="1"/>
        <end position="19"/>
    </location>
</feature>
<dbReference type="VEuPathDB" id="VectorBase:AMAM009813"/>
<keyword evidence="4" id="KW-1185">Reference proteome</keyword>
<feature type="region of interest" description="Disordered" evidence="1">
    <location>
        <begin position="188"/>
        <end position="216"/>
    </location>
</feature>
<evidence type="ECO:0000313" key="3">
    <source>
        <dbReference type="EnsemblMetazoa" id="AMAM009813-PA"/>
    </source>
</evidence>
<organism evidence="3 4">
    <name type="scientific">Anopheles maculatus</name>
    <dbReference type="NCBI Taxonomy" id="74869"/>
    <lineage>
        <taxon>Eukaryota</taxon>
        <taxon>Metazoa</taxon>
        <taxon>Ecdysozoa</taxon>
        <taxon>Arthropoda</taxon>
        <taxon>Hexapoda</taxon>
        <taxon>Insecta</taxon>
        <taxon>Pterygota</taxon>
        <taxon>Neoptera</taxon>
        <taxon>Endopterygota</taxon>
        <taxon>Diptera</taxon>
        <taxon>Nematocera</taxon>
        <taxon>Culicoidea</taxon>
        <taxon>Culicidae</taxon>
        <taxon>Anophelinae</taxon>
        <taxon>Anopheles</taxon>
        <taxon>Anopheles maculatus group</taxon>
    </lineage>
</organism>
<feature type="compositionally biased region" description="Basic residues" evidence="1">
    <location>
        <begin position="113"/>
        <end position="140"/>
    </location>
</feature>
<proteinExistence type="predicted"/>
<accession>A0A182SMN0</accession>
<dbReference type="Proteomes" id="UP000075901">
    <property type="component" value="Unassembled WGS sequence"/>
</dbReference>
<evidence type="ECO:0000256" key="1">
    <source>
        <dbReference type="SAM" id="MobiDB-lite"/>
    </source>
</evidence>
<name>A0A182SMN0_9DIPT</name>
<dbReference type="EnsemblMetazoa" id="AMAM009813-RA">
    <property type="protein sequence ID" value="AMAM009813-PA"/>
    <property type="gene ID" value="AMAM009813"/>
</dbReference>